<dbReference type="AlphaFoldDB" id="A0A8S1HKJ5"/>
<keyword evidence="1 2" id="KW-0694">RNA-binding</keyword>
<dbReference type="InterPro" id="IPR003954">
    <property type="entry name" value="RRM_euk-type"/>
</dbReference>
<dbReference type="InterPro" id="IPR012677">
    <property type="entry name" value="Nucleotide-bd_a/b_plait_sf"/>
</dbReference>
<proteinExistence type="predicted"/>
<protein>
    <recommendedName>
        <fullName evidence="3">RRM domain-containing protein</fullName>
    </recommendedName>
</protein>
<dbReference type="FunFam" id="3.30.70.330:FF:000748">
    <property type="entry name" value="RNA Binding Motif protein homolog"/>
    <property type="match status" value="1"/>
</dbReference>
<dbReference type="GO" id="GO:0003729">
    <property type="term" value="F:mRNA binding"/>
    <property type="evidence" value="ECO:0007669"/>
    <property type="project" value="TreeGrafter"/>
</dbReference>
<dbReference type="GO" id="GO:0005847">
    <property type="term" value="C:mRNA cleavage and polyadenylation specificity factor complex"/>
    <property type="evidence" value="ECO:0007669"/>
    <property type="project" value="TreeGrafter"/>
</dbReference>
<evidence type="ECO:0000259" key="3">
    <source>
        <dbReference type="PROSITE" id="PS50102"/>
    </source>
</evidence>
<evidence type="ECO:0000256" key="2">
    <source>
        <dbReference type="PROSITE-ProRule" id="PRU00176"/>
    </source>
</evidence>
<accession>A0A8S1HKJ5</accession>
<gene>
    <name evidence="4" type="ORF">CAUJ_LOCUS10800</name>
</gene>
<dbReference type="OrthoDB" id="272703at2759"/>
<keyword evidence="5" id="KW-1185">Reference proteome</keyword>
<reference evidence="4" key="1">
    <citation type="submission" date="2020-10" db="EMBL/GenBank/DDBJ databases">
        <authorList>
            <person name="Kikuchi T."/>
        </authorList>
    </citation>
    <scope>NUCLEOTIDE SEQUENCE</scope>
    <source>
        <strain evidence="4">NKZ352</strain>
    </source>
</reference>
<dbReference type="PANTHER" id="PTHR45735:SF2">
    <property type="entry name" value="CLEAVAGE STIMULATION FACTOR SUBUNIT 2"/>
    <property type="match status" value="1"/>
</dbReference>
<dbReference type="SMART" id="SM00361">
    <property type="entry name" value="RRM_1"/>
    <property type="match status" value="1"/>
</dbReference>
<sequence length="84" mass="9362">MAAQGFAVYVGNLPYDATEQDIGSYFSSIGEVQNVRIVYDRETGRPRGFCFVEYADESGAQRAVEELNGQAFNGRNLRVNYANK</sequence>
<evidence type="ECO:0000256" key="1">
    <source>
        <dbReference type="ARBA" id="ARBA00022884"/>
    </source>
</evidence>
<dbReference type="SMART" id="SM00360">
    <property type="entry name" value="RRM"/>
    <property type="match status" value="1"/>
</dbReference>
<dbReference type="PROSITE" id="PS50102">
    <property type="entry name" value="RRM"/>
    <property type="match status" value="1"/>
</dbReference>
<dbReference type="PANTHER" id="PTHR45735">
    <property type="entry name" value="CLEAVAGE STIMULATION FACTOR SUBUNIT 2"/>
    <property type="match status" value="1"/>
</dbReference>
<feature type="domain" description="RRM" evidence="3">
    <location>
        <begin position="6"/>
        <end position="84"/>
    </location>
</feature>
<evidence type="ECO:0000313" key="4">
    <source>
        <dbReference type="EMBL" id="CAD6194881.1"/>
    </source>
</evidence>
<dbReference type="Gene3D" id="3.30.70.330">
    <property type="match status" value="1"/>
</dbReference>
<dbReference type="SUPFAM" id="SSF54928">
    <property type="entry name" value="RNA-binding domain, RBD"/>
    <property type="match status" value="1"/>
</dbReference>
<name>A0A8S1HKJ5_9PELO</name>
<dbReference type="Pfam" id="PF00076">
    <property type="entry name" value="RRM_1"/>
    <property type="match status" value="1"/>
</dbReference>
<dbReference type="EMBL" id="CAJGYM010000048">
    <property type="protein sequence ID" value="CAD6194881.1"/>
    <property type="molecule type" value="Genomic_DNA"/>
</dbReference>
<dbReference type="InterPro" id="IPR000504">
    <property type="entry name" value="RRM_dom"/>
</dbReference>
<organism evidence="4 5">
    <name type="scientific">Caenorhabditis auriculariae</name>
    <dbReference type="NCBI Taxonomy" id="2777116"/>
    <lineage>
        <taxon>Eukaryota</taxon>
        <taxon>Metazoa</taxon>
        <taxon>Ecdysozoa</taxon>
        <taxon>Nematoda</taxon>
        <taxon>Chromadorea</taxon>
        <taxon>Rhabditida</taxon>
        <taxon>Rhabditina</taxon>
        <taxon>Rhabditomorpha</taxon>
        <taxon>Rhabditoidea</taxon>
        <taxon>Rhabditidae</taxon>
        <taxon>Peloderinae</taxon>
        <taxon>Caenorhabditis</taxon>
    </lineage>
</organism>
<dbReference type="Proteomes" id="UP000835052">
    <property type="component" value="Unassembled WGS sequence"/>
</dbReference>
<evidence type="ECO:0000313" key="5">
    <source>
        <dbReference type="Proteomes" id="UP000835052"/>
    </source>
</evidence>
<dbReference type="InterPro" id="IPR035979">
    <property type="entry name" value="RBD_domain_sf"/>
</dbReference>
<comment type="caution">
    <text evidence="4">The sequence shown here is derived from an EMBL/GenBank/DDBJ whole genome shotgun (WGS) entry which is preliminary data.</text>
</comment>